<dbReference type="InterPro" id="IPR050281">
    <property type="entry name" value="Flavin_monoamine_oxidase"/>
</dbReference>
<dbReference type="PANTHER" id="PTHR10742:SF342">
    <property type="entry name" value="AMINE OXIDASE"/>
    <property type="match status" value="1"/>
</dbReference>
<dbReference type="InterPro" id="IPR036188">
    <property type="entry name" value="FAD/NAD-bd_sf"/>
</dbReference>
<reference evidence="2" key="1">
    <citation type="submission" date="2021-03" db="EMBL/GenBank/DDBJ databases">
        <authorList>
            <person name="Tagirdzhanova G."/>
        </authorList>
    </citation>
    <scope>NUCLEOTIDE SEQUENCE</scope>
</reference>
<dbReference type="InterPro" id="IPR002937">
    <property type="entry name" value="Amino_oxidase"/>
</dbReference>
<protein>
    <recommendedName>
        <fullName evidence="1">Amine oxidase domain-containing protein</fullName>
    </recommendedName>
</protein>
<dbReference type="EMBL" id="CAJPDS010000051">
    <property type="protein sequence ID" value="CAF9929237.1"/>
    <property type="molecule type" value="Genomic_DNA"/>
</dbReference>
<evidence type="ECO:0000313" key="2">
    <source>
        <dbReference type="EMBL" id="CAF9929237.1"/>
    </source>
</evidence>
<accession>A0A8H3FUB6</accession>
<dbReference type="Gene3D" id="3.90.660.10">
    <property type="match status" value="1"/>
</dbReference>
<dbReference type="AlphaFoldDB" id="A0A8H3FUB6"/>
<name>A0A8H3FUB6_9LECA</name>
<dbReference type="Proteomes" id="UP000664521">
    <property type="component" value="Unassembled WGS sequence"/>
</dbReference>
<evidence type="ECO:0000259" key="1">
    <source>
        <dbReference type="Pfam" id="PF01593"/>
    </source>
</evidence>
<dbReference type="GO" id="GO:0009063">
    <property type="term" value="P:amino acid catabolic process"/>
    <property type="evidence" value="ECO:0007669"/>
    <property type="project" value="TreeGrafter"/>
</dbReference>
<organism evidence="2 3">
    <name type="scientific">Heterodermia speciosa</name>
    <dbReference type="NCBI Taxonomy" id="116794"/>
    <lineage>
        <taxon>Eukaryota</taxon>
        <taxon>Fungi</taxon>
        <taxon>Dikarya</taxon>
        <taxon>Ascomycota</taxon>
        <taxon>Pezizomycotina</taxon>
        <taxon>Lecanoromycetes</taxon>
        <taxon>OSLEUM clade</taxon>
        <taxon>Lecanoromycetidae</taxon>
        <taxon>Caliciales</taxon>
        <taxon>Physciaceae</taxon>
        <taxon>Heterodermia</taxon>
    </lineage>
</organism>
<sequence length="414" mass="46874">MLEDAFKPYKEALANDFDGNFDLLLQQDEHSTRDYLRHKMKYDYHTIQWLETMCSASGLFDQAFTESVIDSLDFDYCVQPVDWYCIDGGTSLIVDKILEMIKGKVQYKKRVTSIAIDRTVMSESNMVVKVSKEEVPRKYATVFNTTSLACMERMDLKGAELHPAQKDAIRTLHYDISGKVAIKFNHPWWVTKCGITKAGVASTDLPLRSCVYPSYSISDSTSKPAVLLCSYTWAQDAQRIGSLITDNSPEGEEELVDVILRNLARLHANSISYDEIHEAYMTHYSWDWSKDQYTSGAFALFGPGQFANLYPYLVRPAADAKLHILGEAASAHHAWLVGSLDSAYRAVHHFLQRFELYDGLTKLQLEWGTNGEMETGDNGTAHLQVALGRLRPEEHVWLGRADDLDDYVIVPRGV</sequence>
<dbReference type="Gene3D" id="1.10.10.1620">
    <property type="match status" value="1"/>
</dbReference>
<dbReference type="SUPFAM" id="SSF51905">
    <property type="entry name" value="FAD/NAD(P)-binding domain"/>
    <property type="match status" value="1"/>
</dbReference>
<gene>
    <name evidence="2" type="ORF">HETSPECPRED_007315</name>
</gene>
<keyword evidence="3" id="KW-1185">Reference proteome</keyword>
<dbReference type="Pfam" id="PF01593">
    <property type="entry name" value="Amino_oxidase"/>
    <property type="match status" value="1"/>
</dbReference>
<proteinExistence type="predicted"/>
<evidence type="ECO:0000313" key="3">
    <source>
        <dbReference type="Proteomes" id="UP000664521"/>
    </source>
</evidence>
<dbReference type="OrthoDB" id="7777654at2759"/>
<dbReference type="GO" id="GO:0001716">
    <property type="term" value="F:L-amino-acid oxidase activity"/>
    <property type="evidence" value="ECO:0007669"/>
    <property type="project" value="TreeGrafter"/>
</dbReference>
<comment type="caution">
    <text evidence="2">The sequence shown here is derived from an EMBL/GenBank/DDBJ whole genome shotgun (WGS) entry which is preliminary data.</text>
</comment>
<feature type="domain" description="Amine oxidase" evidence="1">
    <location>
        <begin position="85"/>
        <end position="347"/>
    </location>
</feature>
<dbReference type="PANTHER" id="PTHR10742">
    <property type="entry name" value="FLAVIN MONOAMINE OXIDASE"/>
    <property type="match status" value="1"/>
</dbReference>
<dbReference type="SUPFAM" id="SSF54373">
    <property type="entry name" value="FAD-linked reductases, C-terminal domain"/>
    <property type="match status" value="1"/>
</dbReference>